<name>A0ACB0LZ27_TRIPR</name>
<dbReference type="Proteomes" id="UP001177021">
    <property type="component" value="Unassembled WGS sequence"/>
</dbReference>
<sequence>MENLNINDTTSGGSNHADSASLSPDEKLELCLIGTVLTDKTVRFKAMQECFASLWRPSQQTRGGQRGGNNANNGISNGSTMGGSEAIGINVGQPIQHARFGRVKVIRDVRGRGFIFQTATTNPMDQVAAYDEAVQWVPFVINYEALANPLVNSAMGQRIIHERRNNTNVLPAVTGSTSNNSALMMRSLTNGSAAAQLTLSPAMSLTPSAELAQKVTGTKIGSIPKKRLRINMDVSDEAEEENAEMVLSKEHNEEPPAKMNIISWNCRGLGGPLAVPNLKYLVRVYKPDVLFLCETLSNSNKTEEFRYVLGFDYCFTVNREGRGGGIALFWNSSFNCTISNYSQNHIDVEVGDAGSGNWRLTCYYGFPGSGQRRTAWNFLRQLSHVSNLPWCIVGDFNDILSANEKKGRNERASSLINGFRSSVLDSGLSDVHMEGYPFTWFKSLGTVRAVEERLDCALATENWHILFPNAIVENLSAPASDHYPILLVREPDSRLQRGQSRFKFENVWLVDPECSIFVKQQWRTYESQGITQKLNCCAKDLSQWSKTHFHNIRREVDKCRKKLDRIRVHVDSNNINLFNALRKRMSSLLASGQAINFQKSEIFCSRNVDSAVQNNISNILGVQTVLGTGKYLGLPSLIGRSKKATFNFIKDRVWKKINSWSSKCLSKAGREVLIKSVLQAIPNYFMSIFLLPSSLCDEIEKLMNSFWWGHSGTQNKGINWLSWDKLSMHKDDGGMGFKDLSAFNLAMIGKQSWRILTSPNILIAKLYKAKYFPNCSFLDSSLGHNPSFVWRSICNSKFLIRAGCRWRIGDGNNIPLWNENWLADALPLEPINHNNLMYSGFTVSDLMENDSKDWNVRRISSMFDQTSVARILATPLYPSVSDDRRLWRGESKGEYSVRSAYRICVHELLDTSHLRVNGSWNLVWNIEAPPKVKNLVCRVCRKCFPTRVRLRDKGVDCTQICALCVGNNEDSEHLLFNCPSSQNVWNMAGFSQVVSNALANNNDAPAIIFQILQQLSKDDSAVFACVLWSIWKQRNNQIWNNVIDAQHFVFSRAINMLQDWKAVRIVTSKPGPTVQDSAVRSWRRPTIGRVKCNIDASFPPSSDRVGIGICIRDEHGAFVLAKTEWFTPKCEVHIGEALGLLSALKWVHELQLGPVDFELDSKRVVDSFHSSVKDYSEFGVIMDHCNLVFNNYYRNSSVEFVRRQANEVAHCLAKAATLSASFQILVHAPSCIEHILINEML</sequence>
<comment type="caution">
    <text evidence="1">The sequence shown here is derived from an EMBL/GenBank/DDBJ whole genome shotgun (WGS) entry which is preliminary data.</text>
</comment>
<gene>
    <name evidence="1" type="ORF">MILVUS5_LOCUS36005</name>
</gene>
<evidence type="ECO:0000313" key="2">
    <source>
        <dbReference type="Proteomes" id="UP001177021"/>
    </source>
</evidence>
<protein>
    <submittedName>
        <fullName evidence="1">Uncharacterized protein</fullName>
    </submittedName>
</protein>
<reference evidence="1" key="1">
    <citation type="submission" date="2023-10" db="EMBL/GenBank/DDBJ databases">
        <authorList>
            <person name="Rodriguez Cubillos JULIANA M."/>
            <person name="De Vega J."/>
        </authorList>
    </citation>
    <scope>NUCLEOTIDE SEQUENCE</scope>
</reference>
<keyword evidence="2" id="KW-1185">Reference proteome</keyword>
<organism evidence="1 2">
    <name type="scientific">Trifolium pratense</name>
    <name type="common">Red clover</name>
    <dbReference type="NCBI Taxonomy" id="57577"/>
    <lineage>
        <taxon>Eukaryota</taxon>
        <taxon>Viridiplantae</taxon>
        <taxon>Streptophyta</taxon>
        <taxon>Embryophyta</taxon>
        <taxon>Tracheophyta</taxon>
        <taxon>Spermatophyta</taxon>
        <taxon>Magnoliopsida</taxon>
        <taxon>eudicotyledons</taxon>
        <taxon>Gunneridae</taxon>
        <taxon>Pentapetalae</taxon>
        <taxon>rosids</taxon>
        <taxon>fabids</taxon>
        <taxon>Fabales</taxon>
        <taxon>Fabaceae</taxon>
        <taxon>Papilionoideae</taxon>
        <taxon>50 kb inversion clade</taxon>
        <taxon>NPAAA clade</taxon>
        <taxon>Hologalegina</taxon>
        <taxon>IRL clade</taxon>
        <taxon>Trifolieae</taxon>
        <taxon>Trifolium</taxon>
    </lineage>
</organism>
<proteinExistence type="predicted"/>
<accession>A0ACB0LZ27</accession>
<dbReference type="EMBL" id="CASHSV030000615">
    <property type="protein sequence ID" value="CAJ2672362.1"/>
    <property type="molecule type" value="Genomic_DNA"/>
</dbReference>
<evidence type="ECO:0000313" key="1">
    <source>
        <dbReference type="EMBL" id="CAJ2672362.1"/>
    </source>
</evidence>